<feature type="compositionally biased region" description="Basic and acidic residues" evidence="1">
    <location>
        <begin position="212"/>
        <end position="228"/>
    </location>
</feature>
<feature type="compositionally biased region" description="Basic and acidic residues" evidence="1">
    <location>
        <begin position="146"/>
        <end position="165"/>
    </location>
</feature>
<organism evidence="2 3">
    <name type="scientific">Paspalum notatum var. saurae</name>
    <dbReference type="NCBI Taxonomy" id="547442"/>
    <lineage>
        <taxon>Eukaryota</taxon>
        <taxon>Viridiplantae</taxon>
        <taxon>Streptophyta</taxon>
        <taxon>Embryophyta</taxon>
        <taxon>Tracheophyta</taxon>
        <taxon>Spermatophyta</taxon>
        <taxon>Magnoliopsida</taxon>
        <taxon>Liliopsida</taxon>
        <taxon>Poales</taxon>
        <taxon>Poaceae</taxon>
        <taxon>PACMAD clade</taxon>
        <taxon>Panicoideae</taxon>
        <taxon>Andropogonodae</taxon>
        <taxon>Paspaleae</taxon>
        <taxon>Paspalinae</taxon>
        <taxon>Paspalum</taxon>
    </lineage>
</organism>
<accession>A0AAQ3WV87</accession>
<evidence type="ECO:0000256" key="1">
    <source>
        <dbReference type="SAM" id="MobiDB-lite"/>
    </source>
</evidence>
<feature type="region of interest" description="Disordered" evidence="1">
    <location>
        <begin position="134"/>
        <end position="177"/>
    </location>
</feature>
<proteinExistence type="predicted"/>
<feature type="region of interest" description="Disordered" evidence="1">
    <location>
        <begin position="1"/>
        <end position="30"/>
    </location>
</feature>
<evidence type="ECO:0000313" key="3">
    <source>
        <dbReference type="Proteomes" id="UP001341281"/>
    </source>
</evidence>
<protein>
    <submittedName>
        <fullName evidence="2">Uncharacterized protein</fullName>
    </submittedName>
</protein>
<dbReference type="EMBL" id="CP144749">
    <property type="protein sequence ID" value="WVZ74830.1"/>
    <property type="molecule type" value="Genomic_DNA"/>
</dbReference>
<dbReference type="AlphaFoldDB" id="A0AAQ3WV87"/>
<feature type="region of interest" description="Disordered" evidence="1">
    <location>
        <begin position="192"/>
        <end position="262"/>
    </location>
</feature>
<sequence length="291" mass="32208">MAQDENPPGPSQPLPGPAVQLSPSPCFSSSRARRRAARLLLSDAVARTFLATKKAPTSTQQHSTTWPTCVPTRAYAPLAACTQRERAPGAAFAGCAPRVHGADAKDSRPSNLYPDPYLFPFLLVRRRQAKALLSSFPSRPSRRRREGPEGKEKTPNRSCDDEQRRWSGRGGGGGDDLYRDADADADCRNVTPSAADEELQRTHDATACCDPGELRTEDKKPAGSDDTKRRSRSCRKRRCRREPLSGPEKLSEDPDEYDYYDSTPVSQGGLRYWCAGFGDKLDDDLFFDGRR</sequence>
<gene>
    <name evidence="2" type="ORF">U9M48_022957</name>
</gene>
<dbReference type="Proteomes" id="UP001341281">
    <property type="component" value="Chromosome 05"/>
</dbReference>
<keyword evidence="3" id="KW-1185">Reference proteome</keyword>
<reference evidence="2 3" key="1">
    <citation type="submission" date="2024-02" db="EMBL/GenBank/DDBJ databases">
        <title>High-quality chromosome-scale genome assembly of Pensacola bahiagrass (Paspalum notatum Flugge var. saurae).</title>
        <authorList>
            <person name="Vega J.M."/>
            <person name="Podio M."/>
            <person name="Orjuela J."/>
            <person name="Siena L.A."/>
            <person name="Pessino S.C."/>
            <person name="Combes M.C."/>
            <person name="Mariac C."/>
            <person name="Albertini E."/>
            <person name="Pupilli F."/>
            <person name="Ortiz J.P.A."/>
            <person name="Leblanc O."/>
        </authorList>
    </citation>
    <scope>NUCLEOTIDE SEQUENCE [LARGE SCALE GENOMIC DNA]</scope>
    <source>
        <strain evidence="2">R1</strain>
        <tissue evidence="2">Leaf</tissue>
    </source>
</reference>
<evidence type="ECO:0000313" key="2">
    <source>
        <dbReference type="EMBL" id="WVZ74830.1"/>
    </source>
</evidence>
<feature type="compositionally biased region" description="Basic residues" evidence="1">
    <location>
        <begin position="229"/>
        <end position="240"/>
    </location>
</feature>
<name>A0AAQ3WV87_PASNO</name>
<feature type="compositionally biased region" description="Pro residues" evidence="1">
    <location>
        <begin position="7"/>
        <end position="16"/>
    </location>
</feature>